<dbReference type="RefSeq" id="XP_012653344.1">
    <property type="nucleotide sequence ID" value="XM_012797890.1"/>
</dbReference>
<evidence type="ECO:0000313" key="3">
    <source>
        <dbReference type="Proteomes" id="UP000009168"/>
    </source>
</evidence>
<gene>
    <name evidence="2" type="ORF">TTHERM_001469343</name>
</gene>
<name>W7XC76_TETTS</name>
<dbReference type="AlphaFoldDB" id="W7XC76"/>
<feature type="coiled-coil region" evidence="1">
    <location>
        <begin position="46"/>
        <end position="83"/>
    </location>
</feature>
<dbReference type="EMBL" id="GG662675">
    <property type="protein sequence ID" value="EWS74123.1"/>
    <property type="molecule type" value="Genomic_DNA"/>
</dbReference>
<keyword evidence="1" id="KW-0175">Coiled coil</keyword>
<dbReference type="GeneID" id="24442372"/>
<dbReference type="Proteomes" id="UP000009168">
    <property type="component" value="Unassembled WGS sequence"/>
</dbReference>
<accession>W7XC76</accession>
<dbReference type="KEGG" id="tet:TTHERM_001469343"/>
<evidence type="ECO:0000313" key="2">
    <source>
        <dbReference type="EMBL" id="EWS74123.1"/>
    </source>
</evidence>
<organism evidence="2 3">
    <name type="scientific">Tetrahymena thermophila (strain SB210)</name>
    <dbReference type="NCBI Taxonomy" id="312017"/>
    <lineage>
        <taxon>Eukaryota</taxon>
        <taxon>Sar</taxon>
        <taxon>Alveolata</taxon>
        <taxon>Ciliophora</taxon>
        <taxon>Intramacronucleata</taxon>
        <taxon>Oligohymenophorea</taxon>
        <taxon>Hymenostomatida</taxon>
        <taxon>Tetrahymenina</taxon>
        <taxon>Tetrahymenidae</taxon>
        <taxon>Tetrahymena</taxon>
    </lineage>
</organism>
<reference evidence="3" key="1">
    <citation type="journal article" date="2006" name="PLoS Biol.">
        <title>Macronuclear genome sequence of the ciliate Tetrahymena thermophila, a model eukaryote.</title>
        <authorList>
            <person name="Eisen J.A."/>
            <person name="Coyne R.S."/>
            <person name="Wu M."/>
            <person name="Wu D."/>
            <person name="Thiagarajan M."/>
            <person name="Wortman J.R."/>
            <person name="Badger J.H."/>
            <person name="Ren Q."/>
            <person name="Amedeo P."/>
            <person name="Jones K.M."/>
            <person name="Tallon L.J."/>
            <person name="Delcher A.L."/>
            <person name="Salzberg S.L."/>
            <person name="Silva J.C."/>
            <person name="Haas B.J."/>
            <person name="Majoros W.H."/>
            <person name="Farzad M."/>
            <person name="Carlton J.M."/>
            <person name="Smith R.K. Jr."/>
            <person name="Garg J."/>
            <person name="Pearlman R.E."/>
            <person name="Karrer K.M."/>
            <person name="Sun L."/>
            <person name="Manning G."/>
            <person name="Elde N.C."/>
            <person name="Turkewitz A.P."/>
            <person name="Asai D.J."/>
            <person name="Wilkes D.E."/>
            <person name="Wang Y."/>
            <person name="Cai H."/>
            <person name="Collins K."/>
            <person name="Stewart B.A."/>
            <person name="Lee S.R."/>
            <person name="Wilamowska K."/>
            <person name="Weinberg Z."/>
            <person name="Ruzzo W.L."/>
            <person name="Wloga D."/>
            <person name="Gaertig J."/>
            <person name="Frankel J."/>
            <person name="Tsao C.-C."/>
            <person name="Gorovsky M.A."/>
            <person name="Keeling P.J."/>
            <person name="Waller R.F."/>
            <person name="Patron N.J."/>
            <person name="Cherry J.M."/>
            <person name="Stover N.A."/>
            <person name="Krieger C.J."/>
            <person name="del Toro C."/>
            <person name="Ryder H.F."/>
            <person name="Williamson S.C."/>
            <person name="Barbeau R.A."/>
            <person name="Hamilton E.P."/>
            <person name="Orias E."/>
        </authorList>
    </citation>
    <scope>NUCLEOTIDE SEQUENCE [LARGE SCALE GENOMIC DNA]</scope>
    <source>
        <strain evidence="3">SB210</strain>
    </source>
</reference>
<keyword evidence="3" id="KW-1185">Reference proteome</keyword>
<dbReference type="InParanoid" id="W7XC76"/>
<proteinExistence type="predicted"/>
<sequence length="87" mass="10347">MKSSAQRIKLREITTKQISLFNKRIIPDCQGDIFKRTKEQILQDTLKAKEEKIKKKNFSLAMLKEEQRKVEQSLARFDYLQNDMGEQ</sequence>
<evidence type="ECO:0000256" key="1">
    <source>
        <dbReference type="SAM" id="Coils"/>
    </source>
</evidence>
<protein>
    <submittedName>
        <fullName evidence="2">Uncharacterized protein</fullName>
    </submittedName>
</protein>